<dbReference type="EMBL" id="JBGMDY010000011">
    <property type="protein sequence ID" value="KAL2318270.1"/>
    <property type="molecule type" value="Genomic_DNA"/>
</dbReference>
<dbReference type="AlphaFoldDB" id="A0ABD1L428"/>
<comment type="caution">
    <text evidence="1">The sequence shown here is derived from an EMBL/GenBank/DDBJ whole genome shotgun (WGS) entry which is preliminary data.</text>
</comment>
<dbReference type="Proteomes" id="UP001603857">
    <property type="component" value="Unassembled WGS sequence"/>
</dbReference>
<protein>
    <submittedName>
        <fullName evidence="1">Uncharacterized protein</fullName>
    </submittedName>
</protein>
<sequence>MPNKNPEKKHREHLNVARLHCPFRPWCPPAKRLNAAASAGSGEEYLVVAALAGGGQ</sequence>
<gene>
    <name evidence="1" type="ORF">Fmac_032146</name>
</gene>
<reference evidence="1 2" key="1">
    <citation type="submission" date="2024-08" db="EMBL/GenBank/DDBJ databases">
        <title>Insights into the chromosomal genome structure of Flemingia macrophylla.</title>
        <authorList>
            <person name="Ding Y."/>
            <person name="Zhao Y."/>
            <person name="Bi W."/>
            <person name="Wu M."/>
            <person name="Zhao G."/>
            <person name="Gong Y."/>
            <person name="Li W."/>
            <person name="Zhang P."/>
        </authorList>
    </citation>
    <scope>NUCLEOTIDE SEQUENCE [LARGE SCALE GENOMIC DNA]</scope>
    <source>
        <strain evidence="1">DYQJB</strain>
        <tissue evidence="1">Leaf</tissue>
    </source>
</reference>
<name>A0ABD1L428_9FABA</name>
<organism evidence="1 2">
    <name type="scientific">Flemingia macrophylla</name>
    <dbReference type="NCBI Taxonomy" id="520843"/>
    <lineage>
        <taxon>Eukaryota</taxon>
        <taxon>Viridiplantae</taxon>
        <taxon>Streptophyta</taxon>
        <taxon>Embryophyta</taxon>
        <taxon>Tracheophyta</taxon>
        <taxon>Spermatophyta</taxon>
        <taxon>Magnoliopsida</taxon>
        <taxon>eudicotyledons</taxon>
        <taxon>Gunneridae</taxon>
        <taxon>Pentapetalae</taxon>
        <taxon>rosids</taxon>
        <taxon>fabids</taxon>
        <taxon>Fabales</taxon>
        <taxon>Fabaceae</taxon>
        <taxon>Papilionoideae</taxon>
        <taxon>50 kb inversion clade</taxon>
        <taxon>NPAAA clade</taxon>
        <taxon>indigoferoid/millettioid clade</taxon>
        <taxon>Phaseoleae</taxon>
        <taxon>Flemingia</taxon>
    </lineage>
</organism>
<accession>A0ABD1L428</accession>
<proteinExistence type="predicted"/>
<evidence type="ECO:0000313" key="2">
    <source>
        <dbReference type="Proteomes" id="UP001603857"/>
    </source>
</evidence>
<keyword evidence="2" id="KW-1185">Reference proteome</keyword>
<evidence type="ECO:0000313" key="1">
    <source>
        <dbReference type="EMBL" id="KAL2318270.1"/>
    </source>
</evidence>